<dbReference type="PANTHER" id="PTHR10566:SF113">
    <property type="entry name" value="PROTEIN ACTIVITY OF BC1 COMPLEX KINASE 7, CHLOROPLASTIC"/>
    <property type="match status" value="1"/>
</dbReference>
<evidence type="ECO:0000313" key="5">
    <source>
        <dbReference type="Proteomes" id="UP000228921"/>
    </source>
</evidence>
<keyword evidence="2" id="KW-1133">Transmembrane helix</keyword>
<feature type="domain" description="ABC1 atypical kinase-like" evidence="3">
    <location>
        <begin position="145"/>
        <end position="402"/>
    </location>
</feature>
<dbReference type="InterPro" id="IPR004147">
    <property type="entry name" value="ABC1_dom"/>
</dbReference>
<dbReference type="InterPro" id="IPR011009">
    <property type="entry name" value="Kinase-like_dom_sf"/>
</dbReference>
<evidence type="ECO:0000259" key="3">
    <source>
        <dbReference type="Pfam" id="PF03109"/>
    </source>
</evidence>
<evidence type="ECO:0000256" key="1">
    <source>
        <dbReference type="ARBA" id="ARBA00009670"/>
    </source>
</evidence>
<keyword evidence="2" id="KW-0812">Transmembrane</keyword>
<dbReference type="SUPFAM" id="SSF56112">
    <property type="entry name" value="Protein kinase-like (PK-like)"/>
    <property type="match status" value="1"/>
</dbReference>
<dbReference type="EMBL" id="PGTK01000006">
    <property type="protein sequence ID" value="PJF30773.1"/>
    <property type="molecule type" value="Genomic_DNA"/>
</dbReference>
<comment type="caution">
    <text evidence="4">The sequence shown here is derived from an EMBL/GenBank/DDBJ whole genome shotgun (WGS) entry which is preliminary data.</text>
</comment>
<dbReference type="InterPro" id="IPR050154">
    <property type="entry name" value="UbiB_kinase"/>
</dbReference>
<accession>A0A2M8NZP4</accession>
<organism evidence="4 5">
    <name type="scientific">Candidatus Thermofonsia Clade 1 bacterium</name>
    <dbReference type="NCBI Taxonomy" id="2364210"/>
    <lineage>
        <taxon>Bacteria</taxon>
        <taxon>Bacillati</taxon>
        <taxon>Chloroflexota</taxon>
        <taxon>Candidatus Thermofontia</taxon>
        <taxon>Candidatus Thermofonsia Clade 1</taxon>
    </lineage>
</organism>
<dbReference type="Proteomes" id="UP000228921">
    <property type="component" value="Unassembled WGS sequence"/>
</dbReference>
<keyword evidence="2" id="KW-0472">Membrane</keyword>
<name>A0A2M8NZP4_9CHLR</name>
<sequence length="623" mass="71222">MPSLKDQPLAFTSSPSLETRQRLERLIAPMPDSREEESARERLRAEAQVDPRRDAAFKVRRGRFRRTVVFFTLLFVRVILWEVVIRRFMGERFVARGRSARWRHYARRFRAMAVDMGGVMIKLGQFVSSRVDVLPPEITNELAGLQDQVPIVDFSYIRATIERELGKIEDRFLWFNPEPVAAASFGQVHRAQLPNGDRVVVKVQRPNIVETVKTDLAALNVVAHLAMRYKPIRRRANVPMLLKEFSDVLWEELDYLKEADHALRFQSMFADDMGIYVPSVYLEHTTRYVLTLEDVTSIKLNDYAAIDRAGIDRREVASRLIDCYMRQIFEFRFFHADPHPGNIFIYPLPEAHQEGAPHGKRKFYLIFIDFGMTGKLTEQLVSGLRATLLAVITQDAKGLVESYKNLGVLMPDADTERLEQATRAVFDKVWGLDMNQLKDIPFEEMSGVALEFSDLIMSMPFQMPQDFIYLSRTISILSGMCTGLDPRFDPWRAMQPYTQRLLNEQQAENRRSALNGNFFVQATLKSVRDFAQRAYRLPALADTVLTRAERGDLVVQVRPDGDLGRQVTRIESTLGQLNSGLIFATVTLASTLLYINGEQTLSTIGFILSGALLLSILFRKRGA</sequence>
<evidence type="ECO:0000256" key="2">
    <source>
        <dbReference type="SAM" id="Phobius"/>
    </source>
</evidence>
<dbReference type="AlphaFoldDB" id="A0A2M8NZP4"/>
<proteinExistence type="inferred from homology"/>
<dbReference type="CDD" id="cd05121">
    <property type="entry name" value="ABC1_ADCK3-like"/>
    <property type="match status" value="1"/>
</dbReference>
<dbReference type="PANTHER" id="PTHR10566">
    <property type="entry name" value="CHAPERONE-ACTIVITY OF BC1 COMPLEX CABC1 -RELATED"/>
    <property type="match status" value="1"/>
</dbReference>
<feature type="transmembrane region" description="Helical" evidence="2">
    <location>
        <begin position="601"/>
        <end position="618"/>
    </location>
</feature>
<reference evidence="4 5" key="1">
    <citation type="submission" date="2017-11" db="EMBL/GenBank/DDBJ databases">
        <title>Evolution of Phototrophy in the Chloroflexi Phylum Driven by Horizontal Gene Transfer.</title>
        <authorList>
            <person name="Ward L.M."/>
            <person name="Hemp J."/>
            <person name="Shih P.M."/>
            <person name="Mcglynn S.E."/>
            <person name="Fischer W."/>
        </authorList>
    </citation>
    <scope>NUCLEOTIDE SEQUENCE [LARGE SCALE GENOMIC DNA]</scope>
    <source>
        <strain evidence="4">CP2_2F</strain>
    </source>
</reference>
<feature type="transmembrane region" description="Helical" evidence="2">
    <location>
        <begin position="68"/>
        <end position="89"/>
    </location>
</feature>
<protein>
    <submittedName>
        <fullName evidence="4">ABC transporter</fullName>
    </submittedName>
</protein>
<dbReference type="Pfam" id="PF03109">
    <property type="entry name" value="ABC1"/>
    <property type="match status" value="1"/>
</dbReference>
<gene>
    <name evidence="4" type="ORF">CUN51_06210</name>
</gene>
<comment type="similarity">
    <text evidence="1">Belongs to the protein kinase superfamily. ADCK protein kinase family.</text>
</comment>
<evidence type="ECO:0000313" key="4">
    <source>
        <dbReference type="EMBL" id="PJF30773.1"/>
    </source>
</evidence>